<evidence type="ECO:0000256" key="5">
    <source>
        <dbReference type="ARBA" id="ARBA00022842"/>
    </source>
</evidence>
<evidence type="ECO:0000256" key="2">
    <source>
        <dbReference type="ARBA" id="ARBA00022722"/>
    </source>
</evidence>
<comment type="caution">
    <text evidence="7">The sequence shown here is derived from an EMBL/GenBank/DDBJ whole genome shotgun (WGS) entry which is preliminary data.</text>
</comment>
<comment type="function">
    <text evidence="6">Toxic component of a toxin-antitoxin (TA) system. An RNase.</text>
</comment>
<keyword evidence="4 6" id="KW-0378">Hydrolase</keyword>
<comment type="cofactor">
    <cofactor evidence="6">
        <name>Mg(2+)</name>
        <dbReference type="ChEBI" id="CHEBI:18420"/>
    </cofactor>
</comment>
<dbReference type="InterPro" id="IPR022907">
    <property type="entry name" value="VapC_family"/>
</dbReference>
<dbReference type="GO" id="GO:0000287">
    <property type="term" value="F:magnesium ion binding"/>
    <property type="evidence" value="ECO:0007669"/>
    <property type="project" value="UniProtKB-UniRule"/>
</dbReference>
<reference evidence="7 8" key="1">
    <citation type="submission" date="2016-07" db="EMBL/GenBank/DDBJ databases">
        <title>Draft genome sequence of Prauserella muralis DSM 45305, isolated from a mould-covered wall in an indoor environment.</title>
        <authorList>
            <person name="Ruckert C."/>
            <person name="Albersmeier A."/>
            <person name="Jiang C.-L."/>
            <person name="Jiang Y."/>
            <person name="Kalinowski J."/>
            <person name="Schneider O."/>
            <person name="Winkler A."/>
            <person name="Zotchev S.B."/>
        </authorList>
    </citation>
    <scope>NUCLEOTIDE SEQUENCE [LARGE SCALE GENOMIC DNA]</scope>
    <source>
        <strain evidence="7 8">DSM 45305</strain>
    </source>
</reference>
<dbReference type="CDD" id="cd09874">
    <property type="entry name" value="PIN_MT3492-like"/>
    <property type="match status" value="1"/>
</dbReference>
<evidence type="ECO:0000256" key="4">
    <source>
        <dbReference type="ARBA" id="ARBA00022801"/>
    </source>
</evidence>
<dbReference type="Proteomes" id="UP000249915">
    <property type="component" value="Unassembled WGS sequence"/>
</dbReference>
<evidence type="ECO:0000313" key="8">
    <source>
        <dbReference type="Proteomes" id="UP000249915"/>
    </source>
</evidence>
<keyword evidence="2 6" id="KW-0540">Nuclease</keyword>
<comment type="similarity">
    <text evidence="6">Belongs to the PINc/VapC protein family.</text>
</comment>
<name>A0A2V4BB27_9PSEU</name>
<keyword evidence="5 6" id="KW-0460">Magnesium</keyword>
<dbReference type="EC" id="3.1.-.-" evidence="6"/>
<dbReference type="EMBL" id="MASW01000002">
    <property type="protein sequence ID" value="PXY26929.1"/>
    <property type="molecule type" value="Genomic_DNA"/>
</dbReference>
<dbReference type="GO" id="GO:0016787">
    <property type="term" value="F:hydrolase activity"/>
    <property type="evidence" value="ECO:0007669"/>
    <property type="project" value="UniProtKB-KW"/>
</dbReference>
<evidence type="ECO:0000256" key="6">
    <source>
        <dbReference type="HAMAP-Rule" id="MF_00265"/>
    </source>
</evidence>
<keyword evidence="3 6" id="KW-0479">Metal-binding</keyword>
<protein>
    <recommendedName>
        <fullName evidence="6">Ribonuclease VapC</fullName>
        <shortName evidence="6">RNase VapC</shortName>
        <ecNumber evidence="6">3.1.-.-</ecNumber>
    </recommendedName>
    <alternativeName>
        <fullName evidence="6">Toxin VapC</fullName>
    </alternativeName>
</protein>
<sequence>MIYLHTSAFAKLVWKEPESAALREYLAARPGEGHVSSTLLAIEARRAALRAGGQALPRVDVALQRVGLVDISAAVVESASRIPEPTLRSLDAIHRATALLLETDVSVLLTYDNRLAETATAIGLAVAAPS</sequence>
<dbReference type="InterPro" id="IPR029060">
    <property type="entry name" value="PIN-like_dom_sf"/>
</dbReference>
<dbReference type="HAMAP" id="MF_00265">
    <property type="entry name" value="VapC_Nob1"/>
    <property type="match status" value="1"/>
</dbReference>
<dbReference type="Gene3D" id="3.40.50.1010">
    <property type="entry name" value="5'-nuclease"/>
    <property type="match status" value="1"/>
</dbReference>
<keyword evidence="1 6" id="KW-1277">Toxin-antitoxin system</keyword>
<dbReference type="GO" id="GO:0004540">
    <property type="term" value="F:RNA nuclease activity"/>
    <property type="evidence" value="ECO:0007669"/>
    <property type="project" value="InterPro"/>
</dbReference>
<organism evidence="7 8">
    <name type="scientific">Prauserella muralis</name>
    <dbReference type="NCBI Taxonomy" id="588067"/>
    <lineage>
        <taxon>Bacteria</taxon>
        <taxon>Bacillati</taxon>
        <taxon>Actinomycetota</taxon>
        <taxon>Actinomycetes</taxon>
        <taxon>Pseudonocardiales</taxon>
        <taxon>Pseudonocardiaceae</taxon>
        <taxon>Prauserella</taxon>
    </lineage>
</organism>
<accession>A0A2V4BB27</accession>
<dbReference type="RefSeq" id="WP_170160381.1">
    <property type="nucleotide sequence ID" value="NZ_MASW01000002.1"/>
</dbReference>
<evidence type="ECO:0000256" key="3">
    <source>
        <dbReference type="ARBA" id="ARBA00022723"/>
    </source>
</evidence>
<comment type="caution">
    <text evidence="6">Lacks conserved residue(s) required for the propagation of feature annotation.</text>
</comment>
<proteinExistence type="inferred from homology"/>
<dbReference type="GO" id="GO:0090729">
    <property type="term" value="F:toxin activity"/>
    <property type="evidence" value="ECO:0007669"/>
    <property type="project" value="UniProtKB-KW"/>
</dbReference>
<evidence type="ECO:0000313" key="7">
    <source>
        <dbReference type="EMBL" id="PXY26929.1"/>
    </source>
</evidence>
<dbReference type="InterPro" id="IPR002716">
    <property type="entry name" value="PIN_dom"/>
</dbReference>
<dbReference type="SUPFAM" id="SSF88723">
    <property type="entry name" value="PIN domain-like"/>
    <property type="match status" value="1"/>
</dbReference>
<gene>
    <name evidence="6" type="primary">vapC</name>
    <name evidence="7" type="ORF">BAY60_10520</name>
</gene>
<dbReference type="Pfam" id="PF01850">
    <property type="entry name" value="PIN"/>
    <property type="match status" value="1"/>
</dbReference>
<keyword evidence="8" id="KW-1185">Reference proteome</keyword>
<feature type="binding site" evidence="6">
    <location>
        <position position="91"/>
    </location>
    <ligand>
        <name>Mg(2+)</name>
        <dbReference type="ChEBI" id="CHEBI:18420"/>
    </ligand>
</feature>
<dbReference type="AlphaFoldDB" id="A0A2V4BB27"/>
<keyword evidence="6" id="KW-0800">Toxin</keyword>
<evidence type="ECO:0000256" key="1">
    <source>
        <dbReference type="ARBA" id="ARBA00022649"/>
    </source>
</evidence>